<gene>
    <name evidence="1" type="ORF">B1812_10555</name>
</gene>
<sequence length="269" mass="29900">MRIGVIMNRIHGRNIFIVSLAGVLQPIGPGLFLERATASRFSALWIRVGRGEGMDPNLAMPELDGLRRSLKDADVDLWGWHVSFCATPSAARKEADLALEWVERHELDGLVLDLEKTPDTPRFQGGPREAEIYAGRLAEGLAAKGRGIALSTHDQPSLHPDAPLETALGIVEDVTPQVYYRSAAVARRFKKSLREYEALIGKDAIRRRYKPTGNITTSANLPLHSPAASLAATRSFLHLVRKTGCDAYSFWCWDAAPREIWDFLRHEPV</sequence>
<reference evidence="1 2" key="1">
    <citation type="submission" date="2017-02" db="EMBL/GenBank/DDBJ databases">
        <authorList>
            <person name="Peterson S.W."/>
        </authorList>
    </citation>
    <scope>NUCLEOTIDE SEQUENCE [LARGE SCALE GENOMIC DNA]</scope>
    <source>
        <strain evidence="1 2">S285</strain>
    </source>
</reference>
<evidence type="ECO:0000313" key="2">
    <source>
        <dbReference type="Proteomes" id="UP000193978"/>
    </source>
</evidence>
<dbReference type="KEGG" id="mbry:B1812_10555"/>
<keyword evidence="2" id="KW-1185">Reference proteome</keyword>
<proteinExistence type="predicted"/>
<dbReference type="Proteomes" id="UP000193978">
    <property type="component" value="Chromosome"/>
</dbReference>
<dbReference type="AlphaFoldDB" id="A0A1W6MVD2"/>
<name>A0A1W6MVD2_9HYPH</name>
<organism evidence="1 2">
    <name type="scientific">Methylocystis bryophila</name>
    <dbReference type="NCBI Taxonomy" id="655015"/>
    <lineage>
        <taxon>Bacteria</taxon>
        <taxon>Pseudomonadati</taxon>
        <taxon>Pseudomonadota</taxon>
        <taxon>Alphaproteobacteria</taxon>
        <taxon>Hyphomicrobiales</taxon>
        <taxon>Methylocystaceae</taxon>
        <taxon>Methylocystis</taxon>
    </lineage>
</organism>
<dbReference type="EMBL" id="CP019948">
    <property type="protein sequence ID" value="ARN81439.1"/>
    <property type="molecule type" value="Genomic_DNA"/>
</dbReference>
<evidence type="ECO:0000313" key="1">
    <source>
        <dbReference type="EMBL" id="ARN81439.1"/>
    </source>
</evidence>
<protein>
    <submittedName>
        <fullName evidence="1">Uncharacterized protein</fullName>
    </submittedName>
</protein>
<accession>A0A1W6MVD2</accession>